<comment type="caution">
    <text evidence="1">The sequence shown here is derived from an EMBL/GenBank/DDBJ whole genome shotgun (WGS) entry which is preliminary data.</text>
</comment>
<name>A0A8T2FJC6_ARASU</name>
<organism evidence="1 2">
    <name type="scientific">Arabidopsis suecica</name>
    <name type="common">Swedish thale-cress</name>
    <name type="synonym">Cardaminopsis suecica</name>
    <dbReference type="NCBI Taxonomy" id="45249"/>
    <lineage>
        <taxon>Eukaryota</taxon>
        <taxon>Viridiplantae</taxon>
        <taxon>Streptophyta</taxon>
        <taxon>Embryophyta</taxon>
        <taxon>Tracheophyta</taxon>
        <taxon>Spermatophyta</taxon>
        <taxon>Magnoliopsida</taxon>
        <taxon>eudicotyledons</taxon>
        <taxon>Gunneridae</taxon>
        <taxon>Pentapetalae</taxon>
        <taxon>rosids</taxon>
        <taxon>malvids</taxon>
        <taxon>Brassicales</taxon>
        <taxon>Brassicaceae</taxon>
        <taxon>Camelineae</taxon>
        <taxon>Arabidopsis</taxon>
    </lineage>
</organism>
<dbReference type="AlphaFoldDB" id="A0A8T2FJC6"/>
<proteinExistence type="predicted"/>
<keyword evidence="2" id="KW-1185">Reference proteome</keyword>
<gene>
    <name evidence="1" type="ORF">ISN44_As03g051390</name>
</gene>
<accession>A0A8T2FJC6</accession>
<protein>
    <submittedName>
        <fullName evidence="1">Uncharacterized protein</fullName>
    </submittedName>
</protein>
<dbReference type="EMBL" id="JAEFBJ010000003">
    <property type="protein sequence ID" value="KAG7635004.1"/>
    <property type="molecule type" value="Genomic_DNA"/>
</dbReference>
<reference evidence="1 2" key="1">
    <citation type="submission" date="2020-12" db="EMBL/GenBank/DDBJ databases">
        <title>Concerted genomic and epigenomic changes stabilize Arabidopsis allopolyploids.</title>
        <authorList>
            <person name="Chen Z."/>
        </authorList>
    </citation>
    <scope>NUCLEOTIDE SEQUENCE [LARGE SCALE GENOMIC DNA]</scope>
    <source>
        <strain evidence="1">As9502</strain>
        <tissue evidence="1">Leaf</tissue>
    </source>
</reference>
<evidence type="ECO:0000313" key="1">
    <source>
        <dbReference type="EMBL" id="KAG7635004.1"/>
    </source>
</evidence>
<sequence>MAIEKRTMIASFIIVLMMVTMIATNVEARNHVKIKPPANPKFFFF</sequence>
<dbReference type="Proteomes" id="UP000694251">
    <property type="component" value="Chromosome 3"/>
</dbReference>
<evidence type="ECO:0000313" key="2">
    <source>
        <dbReference type="Proteomes" id="UP000694251"/>
    </source>
</evidence>